<dbReference type="InterPro" id="IPR018875">
    <property type="entry name" value="Antirepressor_Ant_N"/>
</dbReference>
<evidence type="ECO:0000313" key="2">
    <source>
        <dbReference type="EMBL" id="AWK13537.1"/>
    </source>
</evidence>
<dbReference type="AlphaFoldDB" id="A0A2U8I344"/>
<dbReference type="PRINTS" id="PR01994">
    <property type="entry name" value="ANTIREPRESSR"/>
</dbReference>
<feature type="domain" description="Antirepressor protein ant N-terminal" evidence="1">
    <location>
        <begin position="13"/>
        <end position="102"/>
    </location>
</feature>
<reference evidence="2 3" key="1">
    <citation type="submission" date="2017-05" db="EMBL/GenBank/DDBJ databases">
        <title>Genome sequence of Candidatus Fukatsuia symbiotica and Candidatus Hamiltonella defensa from Acyrthosiphon pisum strain 5D.</title>
        <authorList>
            <person name="Patel V.A."/>
            <person name="Chevignon G."/>
            <person name="Russell J.A."/>
            <person name="Oliver K.M."/>
        </authorList>
    </citation>
    <scope>NUCLEOTIDE SEQUENCE [LARGE SCALE GENOMIC DNA]</scope>
    <source>
        <strain evidence="2 3">5D</strain>
    </source>
</reference>
<dbReference type="Pfam" id="PF10547">
    <property type="entry name" value="P22_AR_N"/>
    <property type="match status" value="1"/>
</dbReference>
<dbReference type="KEGG" id="fsm:CCS41_01905"/>
<accession>A0A2U8I344</accession>
<dbReference type="EMBL" id="CP021659">
    <property type="protein sequence ID" value="AWK13537.1"/>
    <property type="molecule type" value="Genomic_DNA"/>
</dbReference>
<sequence>MPWTSAANRPHSKTVSIVEGMRLDWKSQHKKLSDRFSKGMAEITIPTKGGTQNMICLALRKLAAWLNTISPNKVKPEIRDKVIQYQEECDDVLYEYWTKGEVKNQRTRSKSPELLSGDDISSLSELVCCMSNGFWFKQAWSNGIWHALR</sequence>
<name>A0A2U8I344_9GAMM</name>
<proteinExistence type="predicted"/>
<protein>
    <recommendedName>
        <fullName evidence="1">Antirepressor protein ant N-terminal domain-containing protein</fullName>
    </recommendedName>
</protein>
<keyword evidence="3" id="KW-1185">Reference proteome</keyword>
<organism evidence="2 3">
    <name type="scientific">Candidatus Fukatsuia symbiotica</name>
    <dbReference type="NCBI Taxonomy" id="1878942"/>
    <lineage>
        <taxon>Bacteria</taxon>
        <taxon>Pseudomonadati</taxon>
        <taxon>Pseudomonadota</taxon>
        <taxon>Gammaproteobacteria</taxon>
        <taxon>Enterobacterales</taxon>
        <taxon>Yersiniaceae</taxon>
        <taxon>Candidatus Fukatsuia</taxon>
    </lineage>
</organism>
<dbReference type="Proteomes" id="UP000261875">
    <property type="component" value="Chromosome"/>
</dbReference>
<evidence type="ECO:0000259" key="1">
    <source>
        <dbReference type="Pfam" id="PF10547"/>
    </source>
</evidence>
<evidence type="ECO:0000313" key="3">
    <source>
        <dbReference type="Proteomes" id="UP000261875"/>
    </source>
</evidence>
<gene>
    <name evidence="2" type="ORF">CCS41_01905</name>
</gene>
<dbReference type="OrthoDB" id="79831at2"/>